<dbReference type="Proteomes" id="UP001500840">
    <property type="component" value="Unassembled WGS sequence"/>
</dbReference>
<evidence type="ECO:0000313" key="2">
    <source>
        <dbReference type="Proteomes" id="UP001500840"/>
    </source>
</evidence>
<accession>A0ABP8N731</accession>
<protein>
    <submittedName>
        <fullName evidence="1">Uncharacterized protein</fullName>
    </submittedName>
</protein>
<organism evidence="1 2">
    <name type="scientific">Novipirellula rosea</name>
    <dbReference type="NCBI Taxonomy" id="1031540"/>
    <lineage>
        <taxon>Bacteria</taxon>
        <taxon>Pseudomonadati</taxon>
        <taxon>Planctomycetota</taxon>
        <taxon>Planctomycetia</taxon>
        <taxon>Pirellulales</taxon>
        <taxon>Pirellulaceae</taxon>
        <taxon>Novipirellula</taxon>
    </lineage>
</organism>
<evidence type="ECO:0000313" key="1">
    <source>
        <dbReference type="EMBL" id="GAA4462458.1"/>
    </source>
</evidence>
<sequence length="224" mass="24130">MEILASHFDEICLVDLDTAALQQCVDGLSATAASRTTLRAGVDLSCILSQLDLLHAEPSVPQQTMDALVSMARDLPSQIDLGQWDVVVSTCLLSQLVDSVFIAVGAGHPRSADLVVAIRDGHLAQLAALAGDCGKILLITDFVSSDTLPELRHVSADQLQSLVHQAVANRNFFTGLNPAVLLHRLQKDSVLVKPYPAWRWNLGPRCFAVCALETVSGLTLRDKK</sequence>
<dbReference type="EMBL" id="BAABGA010000062">
    <property type="protein sequence ID" value="GAA4462458.1"/>
    <property type="molecule type" value="Genomic_DNA"/>
</dbReference>
<name>A0ABP8N731_9BACT</name>
<comment type="caution">
    <text evidence="1">The sequence shown here is derived from an EMBL/GenBank/DDBJ whole genome shotgun (WGS) entry which is preliminary data.</text>
</comment>
<reference evidence="2" key="1">
    <citation type="journal article" date="2019" name="Int. J. Syst. Evol. Microbiol.">
        <title>The Global Catalogue of Microorganisms (GCM) 10K type strain sequencing project: providing services to taxonomists for standard genome sequencing and annotation.</title>
        <authorList>
            <consortium name="The Broad Institute Genomics Platform"/>
            <consortium name="The Broad Institute Genome Sequencing Center for Infectious Disease"/>
            <person name="Wu L."/>
            <person name="Ma J."/>
        </authorList>
    </citation>
    <scope>NUCLEOTIDE SEQUENCE [LARGE SCALE GENOMIC DNA]</scope>
    <source>
        <strain evidence="2">JCM 17759</strain>
    </source>
</reference>
<gene>
    <name evidence="1" type="ORF">GCM10023156_46330</name>
</gene>
<keyword evidence="2" id="KW-1185">Reference proteome</keyword>
<proteinExistence type="predicted"/>